<feature type="domain" description="Dipeptidylpeptidase IV N-terminal" evidence="3">
    <location>
        <begin position="109"/>
        <end position="383"/>
    </location>
</feature>
<organism evidence="4 5">
    <name type="scientific">Allonocardiopsis opalescens</name>
    <dbReference type="NCBI Taxonomy" id="1144618"/>
    <lineage>
        <taxon>Bacteria</taxon>
        <taxon>Bacillati</taxon>
        <taxon>Actinomycetota</taxon>
        <taxon>Actinomycetes</taxon>
        <taxon>Streptosporangiales</taxon>
        <taxon>Allonocardiopsis</taxon>
    </lineage>
</organism>
<sequence>MSFPRQQARTRRFSLGVPRAFQISADGSRVLFLRSSGGTDPVSLLWQLTLGDAGGTGAAERVVADPRLLGAGEEDLPPEERARRERMREQSNGIVSYTADGETRRAAFTVSGRLYVVDLLDPDAVPRELPAAVPVVNPVIDPTGRRVAYVSGRGLRVVEIGSGEDRAVASPDGPDVSWGLAEFIAAEEMGRFHGFAWSPDGEALLAARVDESPVRGWHIADPTFPDRAPALMRYPAAGTPDAEVTLAVFAAAAGAEAPALVPPADPELPYLADFRWHRTGPLVVRQSRDQRRVVVRHSPGDGGDWRVRELADPDWVELVPGLARLSDSGRLWWVGDSGGDRRLHLDDEAVTPDGLQVRGVLDVDGETVLFSGSTEPTETHLWTHGPGGLVRLTEEPGVHTGRLRASTVVVSSRVPDEPGVRTSVRRGGAEVAVIASHAERPELPPAPVRLVRLGARELRTAVVLPSWHEPGSGPLPVLMDPYGGPHAQRAVASGGAHLTSRWFAEQGFAVVVADGRGTPGRGSAWERAVRGDLAGPVLADQVDALLAAAERFPDLDLSRVGVRGWSFGGYLAALAVLRRPDVFHAAVAGAPVTDWRLYDTHYTERYLGRPDEHPDAYERSSLLADAARLRRPLMLIHGLADDNVVAAHTLRLSGALLAAGRPHTVLPLSGVTHMTPQETVAENLLLLQADFLREALAAPAAGA</sequence>
<accession>A0A2T0QDK2</accession>
<dbReference type="OrthoDB" id="9812921at2"/>
<dbReference type="InterPro" id="IPR029058">
    <property type="entry name" value="AB_hydrolase_fold"/>
</dbReference>
<dbReference type="PANTHER" id="PTHR11731">
    <property type="entry name" value="PROTEASE FAMILY S9B,C DIPEPTIDYL-PEPTIDASE IV-RELATED"/>
    <property type="match status" value="1"/>
</dbReference>
<protein>
    <submittedName>
        <fullName evidence="4">Dipeptidyl-peptidase-4</fullName>
    </submittedName>
</protein>
<evidence type="ECO:0000313" key="4">
    <source>
        <dbReference type="EMBL" id="PRY01951.1"/>
    </source>
</evidence>
<dbReference type="GO" id="GO:0008236">
    <property type="term" value="F:serine-type peptidase activity"/>
    <property type="evidence" value="ECO:0007669"/>
    <property type="project" value="InterPro"/>
</dbReference>
<dbReference type="InterPro" id="IPR050278">
    <property type="entry name" value="Serine_Prot_S9B/DPPIV"/>
</dbReference>
<reference evidence="4 5" key="1">
    <citation type="submission" date="2018-03" db="EMBL/GenBank/DDBJ databases">
        <title>Genomic Encyclopedia of Archaeal and Bacterial Type Strains, Phase II (KMG-II): from individual species to whole genera.</title>
        <authorList>
            <person name="Goeker M."/>
        </authorList>
    </citation>
    <scope>NUCLEOTIDE SEQUENCE [LARGE SCALE GENOMIC DNA]</scope>
    <source>
        <strain evidence="4 5">DSM 45601</strain>
    </source>
</reference>
<dbReference type="Proteomes" id="UP000237846">
    <property type="component" value="Unassembled WGS sequence"/>
</dbReference>
<name>A0A2T0QDK2_9ACTN</name>
<dbReference type="SUPFAM" id="SSF82171">
    <property type="entry name" value="DPP6 N-terminal domain-like"/>
    <property type="match status" value="1"/>
</dbReference>
<evidence type="ECO:0000259" key="2">
    <source>
        <dbReference type="Pfam" id="PF00326"/>
    </source>
</evidence>
<feature type="compositionally biased region" description="Basic and acidic residues" evidence="1">
    <location>
        <begin position="78"/>
        <end position="89"/>
    </location>
</feature>
<evidence type="ECO:0000313" key="5">
    <source>
        <dbReference type="Proteomes" id="UP000237846"/>
    </source>
</evidence>
<dbReference type="EMBL" id="PVZC01000001">
    <property type="protein sequence ID" value="PRY01951.1"/>
    <property type="molecule type" value="Genomic_DNA"/>
</dbReference>
<dbReference type="SUPFAM" id="SSF53474">
    <property type="entry name" value="alpha/beta-Hydrolases"/>
    <property type="match status" value="1"/>
</dbReference>
<evidence type="ECO:0000256" key="1">
    <source>
        <dbReference type="SAM" id="MobiDB-lite"/>
    </source>
</evidence>
<dbReference type="Gene3D" id="3.40.50.1820">
    <property type="entry name" value="alpha/beta hydrolase"/>
    <property type="match status" value="1"/>
</dbReference>
<proteinExistence type="predicted"/>
<dbReference type="AlphaFoldDB" id="A0A2T0QDK2"/>
<dbReference type="InterPro" id="IPR002469">
    <property type="entry name" value="Peptidase_S9B_N"/>
</dbReference>
<dbReference type="PANTHER" id="PTHR11731:SF193">
    <property type="entry name" value="DIPEPTIDYL PEPTIDASE 9"/>
    <property type="match status" value="1"/>
</dbReference>
<dbReference type="GO" id="GO:0008239">
    <property type="term" value="F:dipeptidyl-peptidase activity"/>
    <property type="evidence" value="ECO:0007669"/>
    <property type="project" value="TreeGrafter"/>
</dbReference>
<keyword evidence="5" id="KW-1185">Reference proteome</keyword>
<comment type="caution">
    <text evidence="4">The sequence shown here is derived from an EMBL/GenBank/DDBJ whole genome shotgun (WGS) entry which is preliminary data.</text>
</comment>
<feature type="region of interest" description="Disordered" evidence="1">
    <location>
        <begin position="68"/>
        <end position="90"/>
    </location>
</feature>
<feature type="domain" description="Peptidase S9 prolyl oligopeptidase catalytic" evidence="2">
    <location>
        <begin position="501"/>
        <end position="696"/>
    </location>
</feature>
<dbReference type="GO" id="GO:0006508">
    <property type="term" value="P:proteolysis"/>
    <property type="evidence" value="ECO:0007669"/>
    <property type="project" value="InterPro"/>
</dbReference>
<evidence type="ECO:0000259" key="3">
    <source>
        <dbReference type="Pfam" id="PF00930"/>
    </source>
</evidence>
<dbReference type="RefSeq" id="WP_106238549.1">
    <property type="nucleotide sequence ID" value="NZ_PVZC01000001.1"/>
</dbReference>
<dbReference type="InterPro" id="IPR001375">
    <property type="entry name" value="Peptidase_S9_cat"/>
</dbReference>
<dbReference type="Pfam" id="PF00326">
    <property type="entry name" value="Peptidase_S9"/>
    <property type="match status" value="1"/>
</dbReference>
<dbReference type="Gene3D" id="2.140.10.30">
    <property type="entry name" value="Dipeptidylpeptidase IV, N-terminal domain"/>
    <property type="match status" value="1"/>
</dbReference>
<dbReference type="Pfam" id="PF00930">
    <property type="entry name" value="DPPIV_N"/>
    <property type="match status" value="1"/>
</dbReference>
<gene>
    <name evidence="4" type="ORF">CLV72_101549</name>
</gene>